<gene>
    <name evidence="3" type="ORF">GJ744_009035</name>
</gene>
<dbReference type="OrthoDB" id="10424071at2759"/>
<keyword evidence="2" id="KW-0732">Signal</keyword>
<dbReference type="EMBL" id="JAACFV010000051">
    <property type="protein sequence ID" value="KAF7508643.1"/>
    <property type="molecule type" value="Genomic_DNA"/>
</dbReference>
<comment type="caution">
    <text evidence="3">The sequence shown here is derived from an EMBL/GenBank/DDBJ whole genome shotgun (WGS) entry which is preliminary data.</text>
</comment>
<evidence type="ECO:0000313" key="3">
    <source>
        <dbReference type="EMBL" id="KAF7508643.1"/>
    </source>
</evidence>
<evidence type="ECO:0000313" key="4">
    <source>
        <dbReference type="Proteomes" id="UP000606974"/>
    </source>
</evidence>
<dbReference type="AlphaFoldDB" id="A0A8H7AGM2"/>
<proteinExistence type="predicted"/>
<feature type="signal peptide" evidence="2">
    <location>
        <begin position="1"/>
        <end position="30"/>
    </location>
</feature>
<evidence type="ECO:0000256" key="2">
    <source>
        <dbReference type="SAM" id="SignalP"/>
    </source>
</evidence>
<name>A0A8H7AGM2_9EURO</name>
<keyword evidence="4" id="KW-1185">Reference proteome</keyword>
<accession>A0A8H7AGM2</accession>
<organism evidence="3 4">
    <name type="scientific">Endocarpon pusillum</name>
    <dbReference type="NCBI Taxonomy" id="364733"/>
    <lineage>
        <taxon>Eukaryota</taxon>
        <taxon>Fungi</taxon>
        <taxon>Dikarya</taxon>
        <taxon>Ascomycota</taxon>
        <taxon>Pezizomycotina</taxon>
        <taxon>Eurotiomycetes</taxon>
        <taxon>Chaetothyriomycetidae</taxon>
        <taxon>Verrucariales</taxon>
        <taxon>Verrucariaceae</taxon>
        <taxon>Endocarpon</taxon>
    </lineage>
</organism>
<protein>
    <submittedName>
        <fullName evidence="3">Uncharacterized protein</fullName>
    </submittedName>
</protein>
<feature type="region of interest" description="Disordered" evidence="1">
    <location>
        <begin position="114"/>
        <end position="149"/>
    </location>
</feature>
<feature type="chain" id="PRO_5034835459" evidence="2">
    <location>
        <begin position="31"/>
        <end position="149"/>
    </location>
</feature>
<sequence length="149" mass="16472">MNSNLGILFLLMLFTRLPLHFLPTLPFAFATPVPAPPPVPLAWLDQQPTHTHKPFPLRFLTPLPPPRNPEDHLHPPLNCGPATHKHGFAGGCVRRERDVYMVEGKRDGTVVRVAEGGSGRPMVGGRTDFSVDPNRHPASQLKAESKKNK</sequence>
<reference evidence="3" key="1">
    <citation type="submission" date="2020-02" db="EMBL/GenBank/DDBJ databases">
        <authorList>
            <person name="Palmer J.M."/>
        </authorList>
    </citation>
    <scope>NUCLEOTIDE SEQUENCE</scope>
    <source>
        <strain evidence="3">EPUS1.4</strain>
        <tissue evidence="3">Thallus</tissue>
    </source>
</reference>
<evidence type="ECO:0000256" key="1">
    <source>
        <dbReference type="SAM" id="MobiDB-lite"/>
    </source>
</evidence>
<dbReference type="Proteomes" id="UP000606974">
    <property type="component" value="Unassembled WGS sequence"/>
</dbReference>
<feature type="region of interest" description="Disordered" evidence="1">
    <location>
        <begin position="62"/>
        <end position="81"/>
    </location>
</feature>